<gene>
    <name evidence="2" type="ORF">PR048_016019</name>
</gene>
<proteinExistence type="predicted"/>
<protein>
    <submittedName>
        <fullName evidence="2">Uncharacterized protein</fullName>
    </submittedName>
</protein>
<evidence type="ECO:0000313" key="3">
    <source>
        <dbReference type="Proteomes" id="UP001159363"/>
    </source>
</evidence>
<keyword evidence="3" id="KW-1185">Reference proteome</keyword>
<dbReference type="Proteomes" id="UP001159363">
    <property type="component" value="Chromosome 4"/>
</dbReference>
<evidence type="ECO:0000256" key="1">
    <source>
        <dbReference type="SAM" id="SignalP"/>
    </source>
</evidence>
<reference evidence="2 3" key="1">
    <citation type="submission" date="2023-02" db="EMBL/GenBank/DDBJ databases">
        <title>LHISI_Scaffold_Assembly.</title>
        <authorList>
            <person name="Stuart O.P."/>
            <person name="Cleave R."/>
            <person name="Magrath M.J.L."/>
            <person name="Mikheyev A.S."/>
        </authorList>
    </citation>
    <scope>NUCLEOTIDE SEQUENCE [LARGE SCALE GENOMIC DNA]</scope>
    <source>
        <strain evidence="2">Daus_M_001</strain>
        <tissue evidence="2">Leg muscle</tissue>
    </source>
</reference>
<name>A0ABQ9HIK4_9NEOP</name>
<feature type="signal peptide" evidence="1">
    <location>
        <begin position="1"/>
        <end position="25"/>
    </location>
</feature>
<dbReference type="EMBL" id="JARBHB010000005">
    <property type="protein sequence ID" value="KAJ8884162.1"/>
    <property type="molecule type" value="Genomic_DNA"/>
</dbReference>
<accession>A0ABQ9HIK4</accession>
<sequence>MGRPEKNIWQFEMILKSLFMSMTMCLPVPHQQQKNLWVHCSHLEIPGQENENELLAGGCWDSDCDDADGEDSVETVHTSRYKRCKQCTVCSVKCTRCK</sequence>
<keyword evidence="1" id="KW-0732">Signal</keyword>
<comment type="caution">
    <text evidence="2">The sequence shown here is derived from an EMBL/GenBank/DDBJ whole genome shotgun (WGS) entry which is preliminary data.</text>
</comment>
<organism evidence="2 3">
    <name type="scientific">Dryococelus australis</name>
    <dbReference type="NCBI Taxonomy" id="614101"/>
    <lineage>
        <taxon>Eukaryota</taxon>
        <taxon>Metazoa</taxon>
        <taxon>Ecdysozoa</taxon>
        <taxon>Arthropoda</taxon>
        <taxon>Hexapoda</taxon>
        <taxon>Insecta</taxon>
        <taxon>Pterygota</taxon>
        <taxon>Neoptera</taxon>
        <taxon>Polyneoptera</taxon>
        <taxon>Phasmatodea</taxon>
        <taxon>Verophasmatodea</taxon>
        <taxon>Anareolatae</taxon>
        <taxon>Phasmatidae</taxon>
        <taxon>Eurycanthinae</taxon>
        <taxon>Dryococelus</taxon>
    </lineage>
</organism>
<evidence type="ECO:0000313" key="2">
    <source>
        <dbReference type="EMBL" id="KAJ8884162.1"/>
    </source>
</evidence>
<feature type="chain" id="PRO_5047402518" evidence="1">
    <location>
        <begin position="26"/>
        <end position="98"/>
    </location>
</feature>